<dbReference type="SUPFAM" id="SSF48498">
    <property type="entry name" value="Tetracyclin repressor-like, C-terminal domain"/>
    <property type="match status" value="1"/>
</dbReference>
<keyword evidence="2" id="KW-0805">Transcription regulation</keyword>
<organism evidence="8 9">
    <name type="scientific">Amycolatopsis rubida</name>
    <dbReference type="NCBI Taxonomy" id="112413"/>
    <lineage>
        <taxon>Bacteria</taxon>
        <taxon>Bacillati</taxon>
        <taxon>Actinomycetota</taxon>
        <taxon>Actinomycetes</taxon>
        <taxon>Pseudonocardiales</taxon>
        <taxon>Pseudonocardiaceae</taxon>
        <taxon>Amycolatopsis</taxon>
    </lineage>
</organism>
<dbReference type="GO" id="GO:0045892">
    <property type="term" value="P:negative regulation of DNA-templated transcription"/>
    <property type="evidence" value="ECO:0007669"/>
    <property type="project" value="InterPro"/>
</dbReference>
<dbReference type="InterPro" id="IPR009057">
    <property type="entry name" value="Homeodomain-like_sf"/>
</dbReference>
<evidence type="ECO:0000259" key="6">
    <source>
        <dbReference type="PROSITE" id="PS50977"/>
    </source>
</evidence>
<dbReference type="Proteomes" id="UP000199137">
    <property type="component" value="Unassembled WGS sequence"/>
</dbReference>
<keyword evidence="3 5" id="KW-0238">DNA-binding</keyword>
<feature type="DNA-binding region" description="H-T-H motif" evidence="5">
    <location>
        <begin position="34"/>
        <end position="53"/>
    </location>
</feature>
<dbReference type="GO" id="GO:0000976">
    <property type="term" value="F:transcription cis-regulatory region binding"/>
    <property type="evidence" value="ECO:0007669"/>
    <property type="project" value="TreeGrafter"/>
</dbReference>
<evidence type="ECO:0000256" key="2">
    <source>
        <dbReference type="ARBA" id="ARBA00023015"/>
    </source>
</evidence>
<protein>
    <submittedName>
        <fullName evidence="8">DNA-binding transcriptional regulator, AcrR family</fullName>
    </submittedName>
    <submittedName>
        <fullName evidence="7">TetR family transcriptional regulator</fullName>
    </submittedName>
</protein>
<keyword evidence="10" id="KW-1185">Reference proteome</keyword>
<accession>A0A1I5CVU8</accession>
<evidence type="ECO:0000313" key="9">
    <source>
        <dbReference type="Proteomes" id="UP000199137"/>
    </source>
</evidence>
<dbReference type="OrthoDB" id="329481at2"/>
<dbReference type="GO" id="GO:0046677">
    <property type="term" value="P:response to antibiotic"/>
    <property type="evidence" value="ECO:0007669"/>
    <property type="project" value="InterPro"/>
</dbReference>
<evidence type="ECO:0000313" key="8">
    <source>
        <dbReference type="EMBL" id="SFN91082.1"/>
    </source>
</evidence>
<dbReference type="SUPFAM" id="SSF46689">
    <property type="entry name" value="Homeodomain-like"/>
    <property type="match status" value="1"/>
</dbReference>
<dbReference type="PROSITE" id="PS50977">
    <property type="entry name" value="HTH_TETR_2"/>
    <property type="match status" value="1"/>
</dbReference>
<dbReference type="PANTHER" id="PTHR30055">
    <property type="entry name" value="HTH-TYPE TRANSCRIPTIONAL REGULATOR RUTR"/>
    <property type="match status" value="1"/>
</dbReference>
<dbReference type="InterPro" id="IPR050109">
    <property type="entry name" value="HTH-type_TetR-like_transc_reg"/>
</dbReference>
<evidence type="ECO:0000256" key="1">
    <source>
        <dbReference type="ARBA" id="ARBA00022491"/>
    </source>
</evidence>
<dbReference type="Gene3D" id="1.10.357.10">
    <property type="entry name" value="Tetracycline Repressor, domain 2"/>
    <property type="match status" value="1"/>
</dbReference>
<dbReference type="GO" id="GO:0003700">
    <property type="term" value="F:DNA-binding transcription factor activity"/>
    <property type="evidence" value="ECO:0007669"/>
    <property type="project" value="TreeGrafter"/>
</dbReference>
<keyword evidence="4" id="KW-0804">Transcription</keyword>
<dbReference type="Proteomes" id="UP000470404">
    <property type="component" value="Unassembled WGS sequence"/>
</dbReference>
<gene>
    <name evidence="7" type="ORF">G3I59_00315</name>
    <name evidence="8" type="ORF">SAMN05421854_1012</name>
</gene>
<dbReference type="Pfam" id="PF02909">
    <property type="entry name" value="TetR_C_1"/>
    <property type="match status" value="1"/>
</dbReference>
<dbReference type="STRING" id="112413.SAMN05421854_1012"/>
<evidence type="ECO:0000313" key="10">
    <source>
        <dbReference type="Proteomes" id="UP000470404"/>
    </source>
</evidence>
<dbReference type="Pfam" id="PF00440">
    <property type="entry name" value="TetR_N"/>
    <property type="match status" value="1"/>
</dbReference>
<proteinExistence type="predicted"/>
<dbReference type="EMBL" id="FOWC01000001">
    <property type="protein sequence ID" value="SFN91082.1"/>
    <property type="molecule type" value="Genomic_DNA"/>
</dbReference>
<dbReference type="InterPro" id="IPR003012">
    <property type="entry name" value="Tet_transcr_reg_TetR"/>
</dbReference>
<dbReference type="EMBL" id="JAAGNC010000001">
    <property type="protein sequence ID" value="NEC54087.1"/>
    <property type="molecule type" value="Genomic_DNA"/>
</dbReference>
<evidence type="ECO:0000256" key="5">
    <source>
        <dbReference type="PROSITE-ProRule" id="PRU00335"/>
    </source>
</evidence>
<dbReference type="PRINTS" id="PR00455">
    <property type="entry name" value="HTHTETR"/>
</dbReference>
<dbReference type="InterPro" id="IPR001647">
    <property type="entry name" value="HTH_TetR"/>
</dbReference>
<keyword evidence="1" id="KW-0678">Repressor</keyword>
<dbReference type="PANTHER" id="PTHR30055:SF151">
    <property type="entry name" value="TRANSCRIPTIONAL REGULATORY PROTEIN"/>
    <property type="match status" value="1"/>
</dbReference>
<dbReference type="InterPro" id="IPR036271">
    <property type="entry name" value="Tet_transcr_reg_TetR-rel_C_sf"/>
</dbReference>
<evidence type="ECO:0000256" key="4">
    <source>
        <dbReference type="ARBA" id="ARBA00023163"/>
    </source>
</evidence>
<dbReference type="InterPro" id="IPR004111">
    <property type="entry name" value="Repressor_TetR_C"/>
</dbReference>
<reference evidence="7 10" key="2">
    <citation type="submission" date="2020-01" db="EMBL/GenBank/DDBJ databases">
        <title>Insect and environment-associated Actinomycetes.</title>
        <authorList>
            <person name="Currrie C."/>
            <person name="Chevrette M."/>
            <person name="Carlson C."/>
            <person name="Stubbendieck R."/>
            <person name="Wendt-Pienkowski E."/>
        </authorList>
    </citation>
    <scope>NUCLEOTIDE SEQUENCE [LARGE SCALE GENOMIC DNA]</scope>
    <source>
        <strain evidence="7 10">SID8386</strain>
    </source>
</reference>
<dbReference type="PRINTS" id="PR00400">
    <property type="entry name" value="TETREPRESSOR"/>
</dbReference>
<dbReference type="AlphaFoldDB" id="A0A1I5CVU8"/>
<evidence type="ECO:0000256" key="3">
    <source>
        <dbReference type="ARBA" id="ARBA00023125"/>
    </source>
</evidence>
<dbReference type="RefSeq" id="WP_067588059.1">
    <property type="nucleotide sequence ID" value="NZ_FOWC01000001.1"/>
</dbReference>
<name>A0A1I5CVU8_9PSEU</name>
<reference evidence="8 9" key="1">
    <citation type="submission" date="2016-10" db="EMBL/GenBank/DDBJ databases">
        <authorList>
            <person name="de Groot N.N."/>
        </authorList>
    </citation>
    <scope>NUCLEOTIDE SEQUENCE [LARGE SCALE GENOMIC DNA]</scope>
    <source>
        <strain evidence="8 9">DSM 44637</strain>
    </source>
</reference>
<sequence>MSDRRARPRAGLTRERVVDAALAFVDEHGIAALSMRKLGTELGVEAMTLYHYVPNKEALLDALIDRLVPALAAIEPEPGESGQRWLGRVARAYREQLLAHPGVLPLAATRPAVSPESLRVAETALRLLELPPARGLDMVNAVMTFVLGHTLAEAGRTPGTRSDVDSLAHLDEERFPLLAQALRDGPRHGERFAFALRALLAGLFATHSRSEASE</sequence>
<feature type="domain" description="HTH tetR-type" evidence="6">
    <location>
        <begin position="11"/>
        <end position="71"/>
    </location>
</feature>
<evidence type="ECO:0000313" key="7">
    <source>
        <dbReference type="EMBL" id="NEC54087.1"/>
    </source>
</evidence>